<dbReference type="EMBL" id="JANQDX010000005">
    <property type="protein sequence ID" value="KAL0923915.1"/>
    <property type="molecule type" value="Genomic_DNA"/>
</dbReference>
<gene>
    <name evidence="2" type="ORF">M5K25_004702</name>
</gene>
<keyword evidence="3" id="KW-1185">Reference proteome</keyword>
<proteinExistence type="predicted"/>
<evidence type="ECO:0000313" key="2">
    <source>
        <dbReference type="EMBL" id="KAL0923915.1"/>
    </source>
</evidence>
<feature type="region of interest" description="Disordered" evidence="1">
    <location>
        <begin position="55"/>
        <end position="76"/>
    </location>
</feature>
<dbReference type="AlphaFoldDB" id="A0ABD0VGU3"/>
<name>A0ABD0VGU3_DENTH</name>
<dbReference type="Proteomes" id="UP001552299">
    <property type="component" value="Unassembled WGS sequence"/>
</dbReference>
<evidence type="ECO:0000313" key="3">
    <source>
        <dbReference type="Proteomes" id="UP001552299"/>
    </source>
</evidence>
<reference evidence="2 3" key="1">
    <citation type="journal article" date="2024" name="Plant Biotechnol. J.">
        <title>Dendrobium thyrsiflorum genome and its molecular insights into genes involved in important horticultural traits.</title>
        <authorList>
            <person name="Chen B."/>
            <person name="Wang J.Y."/>
            <person name="Zheng P.J."/>
            <person name="Li K.L."/>
            <person name="Liang Y.M."/>
            <person name="Chen X.F."/>
            <person name="Zhang C."/>
            <person name="Zhao X."/>
            <person name="He X."/>
            <person name="Zhang G.Q."/>
            <person name="Liu Z.J."/>
            <person name="Xu Q."/>
        </authorList>
    </citation>
    <scope>NUCLEOTIDE SEQUENCE [LARGE SCALE GENOMIC DNA]</scope>
    <source>
        <strain evidence="2">GZMU011</strain>
    </source>
</reference>
<comment type="caution">
    <text evidence="2">The sequence shown here is derived from an EMBL/GenBank/DDBJ whole genome shotgun (WGS) entry which is preliminary data.</text>
</comment>
<organism evidence="2 3">
    <name type="scientific">Dendrobium thyrsiflorum</name>
    <name type="common">Pinecone-like raceme dendrobium</name>
    <name type="synonym">Orchid</name>
    <dbReference type="NCBI Taxonomy" id="117978"/>
    <lineage>
        <taxon>Eukaryota</taxon>
        <taxon>Viridiplantae</taxon>
        <taxon>Streptophyta</taxon>
        <taxon>Embryophyta</taxon>
        <taxon>Tracheophyta</taxon>
        <taxon>Spermatophyta</taxon>
        <taxon>Magnoliopsida</taxon>
        <taxon>Liliopsida</taxon>
        <taxon>Asparagales</taxon>
        <taxon>Orchidaceae</taxon>
        <taxon>Epidendroideae</taxon>
        <taxon>Malaxideae</taxon>
        <taxon>Dendrobiinae</taxon>
        <taxon>Dendrobium</taxon>
    </lineage>
</organism>
<protein>
    <submittedName>
        <fullName evidence="2">Uncharacterized protein</fullName>
    </submittedName>
</protein>
<sequence length="76" mass="8252">MVGEWMMDLIKIPYYHRLGSSCTGLHSQRRFSGIGEHTGSVHDCNLAVPFDDKPIGSEGPGHNRLPTVPFGGKTAS</sequence>
<evidence type="ECO:0000256" key="1">
    <source>
        <dbReference type="SAM" id="MobiDB-lite"/>
    </source>
</evidence>
<accession>A0ABD0VGU3</accession>